<sequence length="376" mass="41199">MRVPAWISCMVSSCLRPWKPHTNISSDDEDDPSTSTTSTLVQWRRDLLRHSHGEFSYAVVQGNVEIEDHSQVEIGSKGIFVGVYDGHGGATCSHFLKTRLFPIVINSARDHGTISDDTLRESVCAVESAFMENIGVGTPAVQMCNTRVGSCCLAAVIWEGVLHIANLGDSRAVVGTLGRCRSITAVQLTTDHNCCREEIRQELQAAHPTDPEIVVIDRGAWRVKGFIQVSRTIGDAHLKIPGLLRSPLTVPVLSAEPSVTSRTLSSNDKFLIFASDGLWDLLTNQHAAEIVHLNPRRGIARKLIKAALKAAARRAKVEYSTLMEVPAEGRRMIHDDITVVVVFLDGTSHHHVTELSVRGFEEAAGPSNFRSVRNFG</sequence>
<evidence type="ECO:0000256" key="8">
    <source>
        <dbReference type="ARBA" id="ARBA00023211"/>
    </source>
</evidence>
<dbReference type="InterPro" id="IPR015655">
    <property type="entry name" value="PP2C"/>
</dbReference>
<dbReference type="SMART" id="SM00332">
    <property type="entry name" value="PP2Cc"/>
    <property type="match status" value="1"/>
</dbReference>
<comment type="cofactor">
    <cofactor evidence="1">
        <name>Mn(2+)</name>
        <dbReference type="ChEBI" id="CHEBI:29035"/>
    </cofactor>
</comment>
<comment type="similarity">
    <text evidence="9">Belongs to the PP2C family.</text>
</comment>
<dbReference type="GO" id="GO:0004722">
    <property type="term" value="F:protein serine/threonine phosphatase activity"/>
    <property type="evidence" value="ECO:0007669"/>
    <property type="project" value="UniProtKB-EC"/>
</dbReference>
<organism evidence="11 12">
    <name type="scientific">Vigna unguiculata</name>
    <name type="common">Cowpea</name>
    <dbReference type="NCBI Taxonomy" id="3917"/>
    <lineage>
        <taxon>Eukaryota</taxon>
        <taxon>Viridiplantae</taxon>
        <taxon>Streptophyta</taxon>
        <taxon>Embryophyta</taxon>
        <taxon>Tracheophyta</taxon>
        <taxon>Spermatophyta</taxon>
        <taxon>Magnoliopsida</taxon>
        <taxon>eudicotyledons</taxon>
        <taxon>Gunneridae</taxon>
        <taxon>Pentapetalae</taxon>
        <taxon>rosids</taxon>
        <taxon>fabids</taxon>
        <taxon>Fabales</taxon>
        <taxon>Fabaceae</taxon>
        <taxon>Papilionoideae</taxon>
        <taxon>50 kb inversion clade</taxon>
        <taxon>NPAAA clade</taxon>
        <taxon>indigoferoid/millettioid clade</taxon>
        <taxon>Phaseoleae</taxon>
        <taxon>Vigna</taxon>
    </lineage>
</organism>
<feature type="domain" description="PPM-type phosphatase" evidence="10">
    <location>
        <begin position="54"/>
        <end position="344"/>
    </location>
</feature>
<dbReference type="OrthoDB" id="420076at2759"/>
<dbReference type="SUPFAM" id="SSF81606">
    <property type="entry name" value="PP2C-like"/>
    <property type="match status" value="1"/>
</dbReference>
<dbReference type="PANTHER" id="PTHR47992">
    <property type="entry name" value="PROTEIN PHOSPHATASE"/>
    <property type="match status" value="1"/>
</dbReference>
<keyword evidence="7 9" id="KW-0904">Protein phosphatase</keyword>
<dbReference type="PROSITE" id="PS01032">
    <property type="entry name" value="PPM_1"/>
    <property type="match status" value="1"/>
</dbReference>
<evidence type="ECO:0000256" key="2">
    <source>
        <dbReference type="ARBA" id="ARBA00001946"/>
    </source>
</evidence>
<dbReference type="Gramene" id="Vigun01g124600.2.v1.2">
    <property type="protein sequence ID" value="Vigun01g124600.2.v1.2"/>
    <property type="gene ID" value="Vigun01g124600.v1.2"/>
</dbReference>
<name>A0A4D6MAU0_VIGUN</name>
<protein>
    <recommendedName>
        <fullName evidence="3">protein-serine/threonine phosphatase</fullName>
        <ecNumber evidence="3">3.1.3.16</ecNumber>
    </recommendedName>
</protein>
<evidence type="ECO:0000256" key="7">
    <source>
        <dbReference type="ARBA" id="ARBA00022912"/>
    </source>
</evidence>
<evidence type="ECO:0000259" key="10">
    <source>
        <dbReference type="PROSITE" id="PS51746"/>
    </source>
</evidence>
<accession>A0A4D6MAU0</accession>
<keyword evidence="6" id="KW-0460">Magnesium</keyword>
<evidence type="ECO:0000256" key="3">
    <source>
        <dbReference type="ARBA" id="ARBA00013081"/>
    </source>
</evidence>
<keyword evidence="11" id="KW-0670">Pyruvate</keyword>
<proteinExistence type="inferred from homology"/>
<reference evidence="11 12" key="1">
    <citation type="submission" date="2019-04" db="EMBL/GenBank/DDBJ databases">
        <title>An improved genome assembly and genetic linkage map for asparagus bean, Vigna unguiculata ssp. sesquipedialis.</title>
        <authorList>
            <person name="Xia Q."/>
            <person name="Zhang R."/>
            <person name="Dong Y."/>
        </authorList>
    </citation>
    <scope>NUCLEOTIDE SEQUENCE [LARGE SCALE GENOMIC DNA]</scope>
    <source>
        <tissue evidence="11">Leaf</tissue>
    </source>
</reference>
<dbReference type="CDD" id="cd00143">
    <property type="entry name" value="PP2Cc"/>
    <property type="match status" value="1"/>
</dbReference>
<dbReference type="InterPro" id="IPR036457">
    <property type="entry name" value="PPM-type-like_dom_sf"/>
</dbReference>
<evidence type="ECO:0000256" key="1">
    <source>
        <dbReference type="ARBA" id="ARBA00001936"/>
    </source>
</evidence>
<dbReference type="Pfam" id="PF00481">
    <property type="entry name" value="PP2C"/>
    <property type="match status" value="1"/>
</dbReference>
<evidence type="ECO:0000313" key="11">
    <source>
        <dbReference type="EMBL" id="QCD97518.1"/>
    </source>
</evidence>
<keyword evidence="8" id="KW-0464">Manganese</keyword>
<gene>
    <name evidence="11" type="ORF">DEO72_LG6g2228</name>
</gene>
<dbReference type="EC" id="3.1.3.16" evidence="3"/>
<evidence type="ECO:0000256" key="4">
    <source>
        <dbReference type="ARBA" id="ARBA00022723"/>
    </source>
</evidence>
<dbReference type="Gene3D" id="3.60.40.10">
    <property type="entry name" value="PPM-type phosphatase domain"/>
    <property type="match status" value="1"/>
</dbReference>
<dbReference type="InterPro" id="IPR001932">
    <property type="entry name" value="PPM-type_phosphatase-like_dom"/>
</dbReference>
<keyword evidence="4" id="KW-0479">Metal-binding</keyword>
<evidence type="ECO:0000256" key="5">
    <source>
        <dbReference type="ARBA" id="ARBA00022801"/>
    </source>
</evidence>
<dbReference type="Proteomes" id="UP000501690">
    <property type="component" value="Linkage Group LG6"/>
</dbReference>
<evidence type="ECO:0000256" key="6">
    <source>
        <dbReference type="ARBA" id="ARBA00022842"/>
    </source>
</evidence>
<dbReference type="EMBL" id="CP039350">
    <property type="protein sequence ID" value="QCD97518.1"/>
    <property type="molecule type" value="Genomic_DNA"/>
</dbReference>
<keyword evidence="5 9" id="KW-0378">Hydrolase</keyword>
<comment type="cofactor">
    <cofactor evidence="2">
        <name>Mg(2+)</name>
        <dbReference type="ChEBI" id="CHEBI:18420"/>
    </cofactor>
</comment>
<dbReference type="AlphaFoldDB" id="A0A4D6MAU0"/>
<dbReference type="InterPro" id="IPR000222">
    <property type="entry name" value="PP2C_BS"/>
</dbReference>
<dbReference type="PROSITE" id="PS51746">
    <property type="entry name" value="PPM_2"/>
    <property type="match status" value="1"/>
</dbReference>
<evidence type="ECO:0000256" key="9">
    <source>
        <dbReference type="RuleBase" id="RU003465"/>
    </source>
</evidence>
<dbReference type="GO" id="GO:0046872">
    <property type="term" value="F:metal ion binding"/>
    <property type="evidence" value="ECO:0007669"/>
    <property type="project" value="UniProtKB-KW"/>
</dbReference>
<dbReference type="Gramene" id="Vigun01g124600.1.v1.2">
    <property type="protein sequence ID" value="Vigun01g124600.1.v1.2"/>
    <property type="gene ID" value="Vigun01g124600.v1.2"/>
</dbReference>
<evidence type="ECO:0000313" key="12">
    <source>
        <dbReference type="Proteomes" id="UP000501690"/>
    </source>
</evidence>
<keyword evidence="12" id="KW-1185">Reference proteome</keyword>